<name>A0ABP1FCS3_9FLAO</name>
<feature type="domain" description="TonB C-terminal" evidence="10">
    <location>
        <begin position="145"/>
        <end position="239"/>
    </location>
</feature>
<dbReference type="Proteomes" id="UP001497602">
    <property type="component" value="Unassembled WGS sequence"/>
</dbReference>
<dbReference type="InterPro" id="IPR006260">
    <property type="entry name" value="TonB/TolA_C"/>
</dbReference>
<keyword evidence="3" id="KW-0813">Transport</keyword>
<keyword evidence="7" id="KW-0653">Protein transport</keyword>
<evidence type="ECO:0000256" key="1">
    <source>
        <dbReference type="ARBA" id="ARBA00004383"/>
    </source>
</evidence>
<evidence type="ECO:0000259" key="10">
    <source>
        <dbReference type="PROSITE" id="PS52015"/>
    </source>
</evidence>
<keyword evidence="4" id="KW-1003">Cell membrane</keyword>
<keyword evidence="9" id="KW-0472">Membrane</keyword>
<dbReference type="NCBIfam" id="TIGR01352">
    <property type="entry name" value="tonB_Cterm"/>
    <property type="match status" value="1"/>
</dbReference>
<comment type="subcellular location">
    <subcellularLocation>
        <location evidence="1">Cell inner membrane</location>
        <topology evidence="1">Single-pass membrane protein</topology>
        <orientation evidence="1">Periplasmic side</orientation>
    </subcellularLocation>
</comment>
<accession>A0ABP1FCS3</accession>
<evidence type="ECO:0000313" key="11">
    <source>
        <dbReference type="EMBL" id="CAL2107078.1"/>
    </source>
</evidence>
<evidence type="ECO:0000256" key="9">
    <source>
        <dbReference type="ARBA" id="ARBA00023136"/>
    </source>
</evidence>
<evidence type="ECO:0000256" key="5">
    <source>
        <dbReference type="ARBA" id="ARBA00022519"/>
    </source>
</evidence>
<dbReference type="SUPFAM" id="SSF74653">
    <property type="entry name" value="TolA/TonB C-terminal domain"/>
    <property type="match status" value="1"/>
</dbReference>
<protein>
    <submittedName>
        <fullName evidence="11">Periplasmic protein TonB</fullName>
    </submittedName>
</protein>
<evidence type="ECO:0000256" key="8">
    <source>
        <dbReference type="ARBA" id="ARBA00022989"/>
    </source>
</evidence>
<dbReference type="Pfam" id="PF03544">
    <property type="entry name" value="TonB_C"/>
    <property type="match status" value="1"/>
</dbReference>
<comment type="similarity">
    <text evidence="2">Belongs to the TonB family.</text>
</comment>
<dbReference type="PANTHER" id="PTHR33446:SF2">
    <property type="entry name" value="PROTEIN TONB"/>
    <property type="match status" value="1"/>
</dbReference>
<dbReference type="EMBL" id="CAXJRC010000022">
    <property type="protein sequence ID" value="CAL2107078.1"/>
    <property type="molecule type" value="Genomic_DNA"/>
</dbReference>
<evidence type="ECO:0000256" key="6">
    <source>
        <dbReference type="ARBA" id="ARBA00022692"/>
    </source>
</evidence>
<keyword evidence="12" id="KW-1185">Reference proteome</keyword>
<gene>
    <name evidence="11" type="ORF">T190115A13A_20358</name>
</gene>
<dbReference type="RefSeq" id="WP_348705121.1">
    <property type="nucleotide sequence ID" value="NZ_CAXIYA010000033.1"/>
</dbReference>
<evidence type="ECO:0000256" key="2">
    <source>
        <dbReference type="ARBA" id="ARBA00006555"/>
    </source>
</evidence>
<sequence>MMRRLTILFILISHLTFSQEVCTSSRDGVEDLNSISDIKKCTVTVEKSKNAKNPLKITVISNRGHHKRKLFANEEVKAVSELHSGDVTAVEAVNSPDVTMRDLKEKIIELNKRIEKENNTFSFDTVDVIPMFHSCADGGLDDVDCFNYEMQKHLMDNIEYPAKAIKKKIEGDIWVSFVITSNGSIKDIMAEGPENTDVLKEEAVRIVSLLPVFEPGKQDSKSINVTYKFPISFNLQNLE</sequence>
<evidence type="ECO:0000256" key="3">
    <source>
        <dbReference type="ARBA" id="ARBA00022448"/>
    </source>
</evidence>
<dbReference type="InterPro" id="IPR037682">
    <property type="entry name" value="TonB_C"/>
</dbReference>
<evidence type="ECO:0000256" key="7">
    <source>
        <dbReference type="ARBA" id="ARBA00022927"/>
    </source>
</evidence>
<evidence type="ECO:0000256" key="4">
    <source>
        <dbReference type="ARBA" id="ARBA00022475"/>
    </source>
</evidence>
<dbReference type="InterPro" id="IPR051045">
    <property type="entry name" value="TonB-dependent_transducer"/>
</dbReference>
<dbReference type="PANTHER" id="PTHR33446">
    <property type="entry name" value="PROTEIN TONB-RELATED"/>
    <property type="match status" value="1"/>
</dbReference>
<keyword evidence="8" id="KW-1133">Transmembrane helix</keyword>
<dbReference type="PROSITE" id="PS52015">
    <property type="entry name" value="TONB_CTD"/>
    <property type="match status" value="1"/>
</dbReference>
<proteinExistence type="inferred from homology"/>
<keyword evidence="5" id="KW-0997">Cell inner membrane</keyword>
<reference evidence="11 12" key="1">
    <citation type="submission" date="2024-05" db="EMBL/GenBank/DDBJ databases">
        <authorList>
            <person name="Duchaud E."/>
        </authorList>
    </citation>
    <scope>NUCLEOTIDE SEQUENCE [LARGE SCALE GENOMIC DNA]</scope>
    <source>
        <strain evidence="11">Ena-SAMPLE-TAB-13-05-2024-13:56:06:370-140305</strain>
    </source>
</reference>
<comment type="caution">
    <text evidence="11">The sequence shown here is derived from an EMBL/GenBank/DDBJ whole genome shotgun (WGS) entry which is preliminary data.</text>
</comment>
<organism evidence="11 12">
    <name type="scientific">Tenacibaculum vairaonense</name>
    <dbReference type="NCBI Taxonomy" id="3137860"/>
    <lineage>
        <taxon>Bacteria</taxon>
        <taxon>Pseudomonadati</taxon>
        <taxon>Bacteroidota</taxon>
        <taxon>Flavobacteriia</taxon>
        <taxon>Flavobacteriales</taxon>
        <taxon>Flavobacteriaceae</taxon>
        <taxon>Tenacibaculum</taxon>
    </lineage>
</organism>
<evidence type="ECO:0000313" key="12">
    <source>
        <dbReference type="Proteomes" id="UP001497602"/>
    </source>
</evidence>
<keyword evidence="6" id="KW-0812">Transmembrane</keyword>
<dbReference type="Gene3D" id="3.30.1150.10">
    <property type="match status" value="1"/>
</dbReference>